<dbReference type="InterPro" id="IPR023149">
    <property type="entry name" value="Trans_acon_MeTrfase_C"/>
</dbReference>
<dbReference type="STRING" id="1391654.AKJ09_00982"/>
<accession>A0A0K1PLB0</accession>
<keyword evidence="2" id="KW-0489">Methyltransferase</keyword>
<dbReference type="Gene3D" id="3.40.50.150">
    <property type="entry name" value="Vaccinia Virus protein VP39"/>
    <property type="match status" value="1"/>
</dbReference>
<evidence type="ECO:0000313" key="3">
    <source>
        <dbReference type="Proteomes" id="UP000064967"/>
    </source>
</evidence>
<dbReference type="Gene3D" id="1.10.150.290">
    <property type="entry name" value="S-adenosyl-L-methionine-dependent methyltransferases"/>
    <property type="match status" value="1"/>
</dbReference>
<dbReference type="InterPro" id="IPR029063">
    <property type="entry name" value="SAM-dependent_MTases_sf"/>
</dbReference>
<dbReference type="PANTHER" id="PTHR43861:SF1">
    <property type="entry name" value="TRANS-ACONITATE 2-METHYLTRANSFERASE"/>
    <property type="match status" value="1"/>
</dbReference>
<name>A0A0K1PLB0_9BACT</name>
<proteinExistence type="predicted"/>
<dbReference type="InterPro" id="IPR025714">
    <property type="entry name" value="Methyltranfer_dom"/>
</dbReference>
<dbReference type="AlphaFoldDB" id="A0A0K1PLB0"/>
<evidence type="ECO:0000313" key="2">
    <source>
        <dbReference type="EMBL" id="AKU94318.1"/>
    </source>
</evidence>
<dbReference type="CDD" id="cd02440">
    <property type="entry name" value="AdoMet_MTases"/>
    <property type="match status" value="1"/>
</dbReference>
<dbReference type="Proteomes" id="UP000064967">
    <property type="component" value="Chromosome"/>
</dbReference>
<reference evidence="2 3" key="1">
    <citation type="submission" date="2015-08" db="EMBL/GenBank/DDBJ databases">
        <authorList>
            <person name="Babu N.S."/>
            <person name="Beckwith C.J."/>
            <person name="Beseler K.G."/>
            <person name="Brison A."/>
            <person name="Carone J.V."/>
            <person name="Caskin T.P."/>
            <person name="Diamond M."/>
            <person name="Durham M.E."/>
            <person name="Foxe J.M."/>
            <person name="Go M."/>
            <person name="Henderson B.A."/>
            <person name="Jones I.B."/>
            <person name="McGettigan J.A."/>
            <person name="Micheletti S.J."/>
            <person name="Nasrallah M.E."/>
            <person name="Ortiz D."/>
            <person name="Piller C.R."/>
            <person name="Privatt S.R."/>
            <person name="Schneider S.L."/>
            <person name="Sharp S."/>
            <person name="Smith T.C."/>
            <person name="Stanton J.D."/>
            <person name="Ullery H.E."/>
            <person name="Wilson R.J."/>
            <person name="Serrano M.G."/>
            <person name="Buck G."/>
            <person name="Lee V."/>
            <person name="Wang Y."/>
            <person name="Carvalho R."/>
            <person name="Voegtly L."/>
            <person name="Shi R."/>
            <person name="Duckworth R."/>
            <person name="Johnson A."/>
            <person name="Loviza R."/>
            <person name="Walstead R."/>
            <person name="Shah Z."/>
            <person name="Kiflezghi M."/>
            <person name="Wade K."/>
            <person name="Ball S.L."/>
            <person name="Bradley K.W."/>
            <person name="Asai D.J."/>
            <person name="Bowman C.A."/>
            <person name="Russell D.A."/>
            <person name="Pope W.H."/>
            <person name="Jacobs-Sera D."/>
            <person name="Hendrix R.W."/>
            <person name="Hatfull G.F."/>
        </authorList>
    </citation>
    <scope>NUCLEOTIDE SEQUENCE [LARGE SCALE GENOMIC DNA]</scope>
    <source>
        <strain evidence="2 3">DSM 27648</strain>
    </source>
</reference>
<sequence length="261" mass="29365">MPSDAWDPGLYERFKSERRRPFLDTLALVEREPSMRVVDLGCGTGELTRLLHDELGASSTLGIDNSNAMLERAAAFATTQVSFREGDIGAFPATEELASFDLVFSNAALHWAPNHERVLEHWTSALTPRGQLAVQLPATGDRIWESIAEEVGREAPFADVLGNVGPLGGRAHTPKWYAQTLAQLGYRNQHVRLQVYGHWLPGPEGVVTWAEGALLTKYRALLGADLYATFLARYRERLLEQLEDVRPFFFPFERILFWARK</sequence>
<keyword evidence="3" id="KW-1185">Reference proteome</keyword>
<dbReference type="GO" id="GO:0030798">
    <property type="term" value="F:trans-aconitate 2-methyltransferase activity"/>
    <property type="evidence" value="ECO:0007669"/>
    <property type="project" value="InterPro"/>
</dbReference>
<protein>
    <submittedName>
        <fullName evidence="2">Trans-aconitate 2-methyltransferase</fullName>
    </submittedName>
</protein>
<dbReference type="RefSeq" id="WP_146645933.1">
    <property type="nucleotide sequence ID" value="NZ_CP012333.1"/>
</dbReference>
<dbReference type="OrthoDB" id="9795085at2"/>
<dbReference type="SUPFAM" id="SSF53335">
    <property type="entry name" value="S-adenosyl-L-methionine-dependent methyltransferases"/>
    <property type="match status" value="1"/>
</dbReference>
<feature type="domain" description="Methyltransferase" evidence="1">
    <location>
        <begin position="33"/>
        <end position="146"/>
    </location>
</feature>
<keyword evidence="2" id="KW-0808">Transferase</keyword>
<dbReference type="GO" id="GO:0032259">
    <property type="term" value="P:methylation"/>
    <property type="evidence" value="ECO:0007669"/>
    <property type="project" value="UniProtKB-KW"/>
</dbReference>
<dbReference type="Pfam" id="PF13847">
    <property type="entry name" value="Methyltransf_31"/>
    <property type="match status" value="1"/>
</dbReference>
<dbReference type="KEGG" id="llu:AKJ09_00982"/>
<dbReference type="PANTHER" id="PTHR43861">
    <property type="entry name" value="TRANS-ACONITATE 2-METHYLTRANSFERASE-RELATED"/>
    <property type="match status" value="1"/>
</dbReference>
<evidence type="ECO:0000259" key="1">
    <source>
        <dbReference type="Pfam" id="PF13847"/>
    </source>
</evidence>
<dbReference type="EMBL" id="CP012333">
    <property type="protein sequence ID" value="AKU94318.1"/>
    <property type="molecule type" value="Genomic_DNA"/>
</dbReference>
<organism evidence="2 3">
    <name type="scientific">Labilithrix luteola</name>
    <dbReference type="NCBI Taxonomy" id="1391654"/>
    <lineage>
        <taxon>Bacteria</taxon>
        <taxon>Pseudomonadati</taxon>
        <taxon>Myxococcota</taxon>
        <taxon>Polyangia</taxon>
        <taxon>Polyangiales</taxon>
        <taxon>Labilitrichaceae</taxon>
        <taxon>Labilithrix</taxon>
    </lineage>
</organism>
<gene>
    <name evidence="2" type="ORF">AKJ09_00982</name>
</gene>